<feature type="transmembrane region" description="Helical" evidence="8">
    <location>
        <begin position="153"/>
        <end position="177"/>
    </location>
</feature>
<evidence type="ECO:0000256" key="1">
    <source>
        <dbReference type="ARBA" id="ARBA00004651"/>
    </source>
</evidence>
<evidence type="ECO:0000256" key="2">
    <source>
        <dbReference type="ARBA" id="ARBA00007935"/>
    </source>
</evidence>
<keyword evidence="7 8" id="KW-0472">Membrane</keyword>
<feature type="transmembrane region" description="Helical" evidence="8">
    <location>
        <begin position="99"/>
        <end position="119"/>
    </location>
</feature>
<evidence type="ECO:0000256" key="6">
    <source>
        <dbReference type="ARBA" id="ARBA00022989"/>
    </source>
</evidence>
<organism evidence="9 10">
    <name type="scientific">Kaustia mangrovi</name>
    <dbReference type="NCBI Taxonomy" id="2593653"/>
    <lineage>
        <taxon>Bacteria</taxon>
        <taxon>Pseudomonadati</taxon>
        <taxon>Pseudomonadota</taxon>
        <taxon>Alphaproteobacteria</taxon>
        <taxon>Hyphomicrobiales</taxon>
        <taxon>Parvibaculaceae</taxon>
        <taxon>Kaustia</taxon>
    </lineage>
</organism>
<dbReference type="AlphaFoldDB" id="A0A7S8C669"/>
<keyword evidence="3" id="KW-0813">Transport</keyword>
<dbReference type="KEGG" id="kmn:HW532_16350"/>
<evidence type="ECO:0000256" key="5">
    <source>
        <dbReference type="ARBA" id="ARBA00022692"/>
    </source>
</evidence>
<feature type="transmembrane region" description="Helical" evidence="8">
    <location>
        <begin position="126"/>
        <end position="147"/>
    </location>
</feature>
<dbReference type="PANTHER" id="PTHR30472">
    <property type="entry name" value="FERRIC ENTEROBACTIN TRANSPORT SYSTEM PERMEASE PROTEIN"/>
    <property type="match status" value="1"/>
</dbReference>
<comment type="subcellular location">
    <subcellularLocation>
        <location evidence="1">Cell membrane</location>
        <topology evidence="1">Multi-pass membrane protein</topology>
    </subcellularLocation>
</comment>
<keyword evidence="10" id="KW-1185">Reference proteome</keyword>
<accession>A0A7S8C669</accession>
<reference evidence="9 10" key="1">
    <citation type="submission" date="2020-06" db="EMBL/GenBank/DDBJ databases">
        <title>Genome sequence of 2 isolates from Red Sea Mangroves.</title>
        <authorList>
            <person name="Sefrji F."/>
            <person name="Michoud G."/>
            <person name="Merlino G."/>
            <person name="Daffonchio D."/>
        </authorList>
    </citation>
    <scope>NUCLEOTIDE SEQUENCE [LARGE SCALE GENOMIC DNA]</scope>
    <source>
        <strain evidence="9 10">R1DC25</strain>
    </source>
</reference>
<feature type="transmembrane region" description="Helical" evidence="8">
    <location>
        <begin position="245"/>
        <end position="273"/>
    </location>
</feature>
<evidence type="ECO:0000256" key="3">
    <source>
        <dbReference type="ARBA" id="ARBA00022448"/>
    </source>
</evidence>
<evidence type="ECO:0000256" key="8">
    <source>
        <dbReference type="SAM" id="Phobius"/>
    </source>
</evidence>
<dbReference type="Gene3D" id="1.10.3470.10">
    <property type="entry name" value="ABC transporter involved in vitamin B12 uptake, BtuC"/>
    <property type="match status" value="1"/>
</dbReference>
<protein>
    <submittedName>
        <fullName evidence="9">Iron ABC transporter permease</fullName>
    </submittedName>
</protein>
<dbReference type="EMBL" id="CP058214">
    <property type="protein sequence ID" value="QPC44124.1"/>
    <property type="molecule type" value="Genomic_DNA"/>
</dbReference>
<sequence>MSLAAPTVRQSARPRMPLLAGLGLAAAAMFVLSLAIGYAPFDLGAAIGDALAGQRSLAALILLELRLPRALLGLLVGFTLGLAGAVMQGFLRNPLAEPGIIGVSGAAALGAVLVFYTGLAAVSSLLLPLGGIAAALCAGLVLFMLAGRGTTTTTLILAGVAMNSLAGALISLVLNLSPNPYAATEIMFWLMGSLADRSLVHVWIVLPLMAAGWAMMLWTARVLDALTLGEQTAQSLGFDLRITRVVIVSGIALSVGSAVAVSGAIGFVGLVVPHLLRPFTGHRPAALLVASGLGGAVLTLAADVAVRLVAAQPELKLGVVTALIGAPFLFSLIWRLRGQMR</sequence>
<evidence type="ECO:0000256" key="7">
    <source>
        <dbReference type="ARBA" id="ARBA00023136"/>
    </source>
</evidence>
<dbReference type="GO" id="GO:0022857">
    <property type="term" value="F:transmembrane transporter activity"/>
    <property type="evidence" value="ECO:0007669"/>
    <property type="project" value="InterPro"/>
</dbReference>
<dbReference type="Proteomes" id="UP000593594">
    <property type="component" value="Chromosome"/>
</dbReference>
<dbReference type="InterPro" id="IPR000522">
    <property type="entry name" value="ABC_transptr_permease_BtuC"/>
</dbReference>
<dbReference type="PANTHER" id="PTHR30472:SF29">
    <property type="entry name" value="VITAMIN B12 IMPORT SYSTEM PERMEASE PROTEIN BTUC"/>
    <property type="match status" value="1"/>
</dbReference>
<keyword evidence="6 8" id="KW-1133">Transmembrane helix</keyword>
<dbReference type="Pfam" id="PF01032">
    <property type="entry name" value="FecCD"/>
    <property type="match status" value="1"/>
</dbReference>
<proteinExistence type="inferred from homology"/>
<gene>
    <name evidence="9" type="ORF">HW532_16350</name>
</gene>
<evidence type="ECO:0000313" key="9">
    <source>
        <dbReference type="EMBL" id="QPC44124.1"/>
    </source>
</evidence>
<evidence type="ECO:0000256" key="4">
    <source>
        <dbReference type="ARBA" id="ARBA00022475"/>
    </source>
</evidence>
<feature type="transmembrane region" description="Helical" evidence="8">
    <location>
        <begin position="315"/>
        <end position="334"/>
    </location>
</feature>
<dbReference type="RefSeq" id="WP_213161490.1">
    <property type="nucleotide sequence ID" value="NZ_CP058214.1"/>
</dbReference>
<feature type="transmembrane region" description="Helical" evidence="8">
    <location>
        <begin position="198"/>
        <end position="218"/>
    </location>
</feature>
<dbReference type="GO" id="GO:0005886">
    <property type="term" value="C:plasma membrane"/>
    <property type="evidence" value="ECO:0007669"/>
    <property type="project" value="UniProtKB-SubCell"/>
</dbReference>
<dbReference type="InterPro" id="IPR037294">
    <property type="entry name" value="ABC_BtuC-like"/>
</dbReference>
<feature type="transmembrane region" description="Helical" evidence="8">
    <location>
        <begin position="18"/>
        <end position="39"/>
    </location>
</feature>
<comment type="similarity">
    <text evidence="2">Belongs to the binding-protein-dependent transport system permease family. FecCD subfamily.</text>
</comment>
<feature type="transmembrane region" description="Helical" evidence="8">
    <location>
        <begin position="70"/>
        <end position="87"/>
    </location>
</feature>
<evidence type="ECO:0000313" key="10">
    <source>
        <dbReference type="Proteomes" id="UP000593594"/>
    </source>
</evidence>
<dbReference type="SUPFAM" id="SSF81345">
    <property type="entry name" value="ABC transporter involved in vitamin B12 uptake, BtuC"/>
    <property type="match status" value="1"/>
</dbReference>
<name>A0A7S8C669_9HYPH</name>
<dbReference type="CDD" id="cd06550">
    <property type="entry name" value="TM_ABC_iron-siderophores_like"/>
    <property type="match status" value="1"/>
</dbReference>
<keyword evidence="4" id="KW-1003">Cell membrane</keyword>
<dbReference type="GO" id="GO:0015889">
    <property type="term" value="P:cobalamin transport"/>
    <property type="evidence" value="ECO:0007669"/>
    <property type="project" value="TreeGrafter"/>
</dbReference>
<keyword evidence="5 8" id="KW-0812">Transmembrane</keyword>
<feature type="transmembrane region" description="Helical" evidence="8">
    <location>
        <begin position="285"/>
        <end position="309"/>
    </location>
</feature>